<dbReference type="InterPro" id="IPR003669">
    <property type="entry name" value="Thymidylate_synthase_ThyX"/>
</dbReference>
<dbReference type="AlphaFoldDB" id="A0A2K4ZLW7"/>
<name>A0A2K4ZLW7_9FIRM</name>
<dbReference type="GO" id="GO:0050660">
    <property type="term" value="F:flavin adenine dinucleotide binding"/>
    <property type="evidence" value="ECO:0007669"/>
    <property type="project" value="InterPro"/>
</dbReference>
<dbReference type="OrthoDB" id="9780625at2"/>
<dbReference type="GO" id="GO:0050797">
    <property type="term" value="F:thymidylate synthase (FAD) activity"/>
    <property type="evidence" value="ECO:0007669"/>
    <property type="project" value="InterPro"/>
</dbReference>
<keyword evidence="2" id="KW-1185">Reference proteome</keyword>
<dbReference type="RefSeq" id="WP_103241459.1">
    <property type="nucleotide sequence ID" value="NZ_JANJZD010000026.1"/>
</dbReference>
<dbReference type="Gene3D" id="3.30.1360.170">
    <property type="match status" value="1"/>
</dbReference>
<evidence type="ECO:0000313" key="2">
    <source>
        <dbReference type="Proteomes" id="UP000236311"/>
    </source>
</evidence>
<organism evidence="1 2">
    <name type="scientific">Acetatifactor muris</name>
    <dbReference type="NCBI Taxonomy" id="879566"/>
    <lineage>
        <taxon>Bacteria</taxon>
        <taxon>Bacillati</taxon>
        <taxon>Bacillota</taxon>
        <taxon>Clostridia</taxon>
        <taxon>Lachnospirales</taxon>
        <taxon>Lachnospiraceae</taxon>
        <taxon>Acetatifactor</taxon>
    </lineage>
</organism>
<dbReference type="Proteomes" id="UP000236311">
    <property type="component" value="Unassembled WGS sequence"/>
</dbReference>
<accession>A0A2K4ZLW7</accession>
<evidence type="ECO:0000313" key="1">
    <source>
        <dbReference type="EMBL" id="SOY31473.1"/>
    </source>
</evidence>
<dbReference type="GO" id="GO:0070402">
    <property type="term" value="F:NADPH binding"/>
    <property type="evidence" value="ECO:0007669"/>
    <property type="project" value="TreeGrafter"/>
</dbReference>
<dbReference type="SUPFAM" id="SSF69796">
    <property type="entry name" value="Thymidylate synthase-complementing protein Thy1"/>
    <property type="match status" value="1"/>
</dbReference>
<dbReference type="GO" id="GO:0006231">
    <property type="term" value="P:dTMP biosynthetic process"/>
    <property type="evidence" value="ECO:0007669"/>
    <property type="project" value="InterPro"/>
</dbReference>
<protein>
    <submittedName>
        <fullName evidence="1">FAD-dependent thymidylate synthase</fullName>
    </submittedName>
</protein>
<dbReference type="PROSITE" id="PS51331">
    <property type="entry name" value="THYX"/>
    <property type="match status" value="1"/>
</dbReference>
<dbReference type="EMBL" id="OFSM01000026">
    <property type="protein sequence ID" value="SOY31473.1"/>
    <property type="molecule type" value="Genomic_DNA"/>
</dbReference>
<dbReference type="InterPro" id="IPR036098">
    <property type="entry name" value="Thymidylate_synthase_ThyX_sf"/>
</dbReference>
<reference evidence="1 2" key="1">
    <citation type="submission" date="2018-01" db="EMBL/GenBank/DDBJ databases">
        <authorList>
            <person name="Gaut B.S."/>
            <person name="Morton B.R."/>
            <person name="Clegg M.T."/>
            <person name="Duvall M.R."/>
        </authorList>
    </citation>
    <scope>NUCLEOTIDE SEQUENCE [LARGE SCALE GENOMIC DNA]</scope>
    <source>
        <strain evidence="1">GP69</strain>
    </source>
</reference>
<dbReference type="PANTHER" id="PTHR34934:SF1">
    <property type="entry name" value="FLAVIN-DEPENDENT THYMIDYLATE SYNTHASE"/>
    <property type="match status" value="1"/>
</dbReference>
<sequence>MGSVIILEETTKYPITLIGKRAGVCWGADITDNKKNYKRGMDCITANHGRTLEYVNVEMIIDGYSARVIREWYTHLGGAPTRLQASTRYIDYEHGFGYVVPDSIRNDEKRYEIYTEAIHQINRALIELEDIGTPREDSALLLPLGMTTKIVDKRNLRNLVDMSHQRMCNRAYHEYRKLFGDICTALYKVSDEWTWIVDNLFVPKCDYLGYCPEKKSCGRVQKKEN</sequence>
<dbReference type="CDD" id="cd20175">
    <property type="entry name" value="ThyX"/>
    <property type="match status" value="1"/>
</dbReference>
<dbReference type="GO" id="GO:0004799">
    <property type="term" value="F:thymidylate synthase activity"/>
    <property type="evidence" value="ECO:0007669"/>
    <property type="project" value="TreeGrafter"/>
</dbReference>
<dbReference type="Pfam" id="PF02511">
    <property type="entry name" value="Thy1"/>
    <property type="match status" value="1"/>
</dbReference>
<gene>
    <name evidence="1" type="ORF">AMURIS_04216</name>
</gene>
<dbReference type="PANTHER" id="PTHR34934">
    <property type="entry name" value="FLAVIN-DEPENDENT THYMIDYLATE SYNTHASE"/>
    <property type="match status" value="1"/>
</dbReference>
<proteinExistence type="predicted"/>